<dbReference type="AlphaFoldDB" id="X0YEB1"/>
<feature type="region of interest" description="Disordered" evidence="1">
    <location>
        <begin position="272"/>
        <end position="355"/>
    </location>
</feature>
<reference evidence="2" key="1">
    <citation type="journal article" date="2014" name="Front. Microbiol.">
        <title>High frequency of phylogenetically diverse reductive dehalogenase-homologous genes in deep subseafloor sedimentary metagenomes.</title>
        <authorList>
            <person name="Kawai M."/>
            <person name="Futagami T."/>
            <person name="Toyoda A."/>
            <person name="Takaki Y."/>
            <person name="Nishi S."/>
            <person name="Hori S."/>
            <person name="Arai W."/>
            <person name="Tsubouchi T."/>
            <person name="Morono Y."/>
            <person name="Uchiyama I."/>
            <person name="Ito T."/>
            <person name="Fujiyama A."/>
            <person name="Inagaki F."/>
            <person name="Takami H."/>
        </authorList>
    </citation>
    <scope>NUCLEOTIDE SEQUENCE</scope>
    <source>
        <strain evidence="2">Expedition CK06-06</strain>
    </source>
</reference>
<feature type="compositionally biased region" description="Basic and acidic residues" evidence="1">
    <location>
        <begin position="312"/>
        <end position="338"/>
    </location>
</feature>
<sequence length="373" mass="42790">MANEIPKEKALALVADFADVYVSSYGGELMKPVKASFKLSEKKGHYYKIQKKYIISSTGYIQLNKAASINIVTPKSVIVDGKEENNPYVERHPITRAIDSVAVRKIGIGFSPIGNMTVIDKTLFYNVYTYLIQSIQAKMKAKEWDNKTNRLTDKPKHPGCGVVGTREDKPEKGKWIFYLTADPLGIWVNYEHQAILDCLEEHTQRQRFGDRIAQKICERNILRDHPAIGVDTVFPDEDKTARVNVYSWRHELNPQNLDDILRQAEKGTKEYDIKAEVVEPDAEEEKTEREQETKTEEEMKPRPGQEEPPPEFWDKQAKQAEAEKEATGKDKAEKKIADENLFEEQEQKNAKKRNNKKLANLTFGIFCKSIILK</sequence>
<accession>X0YEB1</accession>
<name>X0YEB1_9ZZZZ</name>
<organism evidence="2">
    <name type="scientific">marine sediment metagenome</name>
    <dbReference type="NCBI Taxonomy" id="412755"/>
    <lineage>
        <taxon>unclassified sequences</taxon>
        <taxon>metagenomes</taxon>
        <taxon>ecological metagenomes</taxon>
    </lineage>
</organism>
<feature type="compositionally biased region" description="Basic and acidic residues" evidence="1">
    <location>
        <begin position="286"/>
        <end position="305"/>
    </location>
</feature>
<proteinExistence type="predicted"/>
<dbReference type="EMBL" id="BART01005810">
    <property type="protein sequence ID" value="GAG54205.1"/>
    <property type="molecule type" value="Genomic_DNA"/>
</dbReference>
<protein>
    <submittedName>
        <fullName evidence="2">Uncharacterized protein</fullName>
    </submittedName>
</protein>
<evidence type="ECO:0000256" key="1">
    <source>
        <dbReference type="SAM" id="MobiDB-lite"/>
    </source>
</evidence>
<gene>
    <name evidence="2" type="ORF">S01H4_13166</name>
</gene>
<evidence type="ECO:0000313" key="2">
    <source>
        <dbReference type="EMBL" id="GAG54205.1"/>
    </source>
</evidence>
<comment type="caution">
    <text evidence="2">The sequence shown here is derived from an EMBL/GenBank/DDBJ whole genome shotgun (WGS) entry which is preliminary data.</text>
</comment>